<gene>
    <name evidence="2" type="ORF">SAMN04488124_3305</name>
</gene>
<name>A0A1I6IJU1_9EURY</name>
<evidence type="ECO:0008006" key="4">
    <source>
        <dbReference type="Google" id="ProtNLM"/>
    </source>
</evidence>
<evidence type="ECO:0000313" key="2">
    <source>
        <dbReference type="EMBL" id="SFR66958.1"/>
    </source>
</evidence>
<reference evidence="3" key="1">
    <citation type="submission" date="2016-10" db="EMBL/GenBank/DDBJ databases">
        <authorList>
            <person name="Varghese N."/>
            <person name="Submissions S."/>
        </authorList>
    </citation>
    <scope>NUCLEOTIDE SEQUENCE [LARGE SCALE GENOMIC DNA]</scope>
    <source>
        <strain evidence="3">CGMCC 1.8711</strain>
    </source>
</reference>
<dbReference type="Gene3D" id="2.60.120.380">
    <property type="match status" value="1"/>
</dbReference>
<sequence length="267" mass="28000">MRLRKKKPVLRYRKRMGEQDGTDEIRGDSTRLSRRSYLALGGSTVTAALLGGCLGGTRGTAAEMQPIRSFGYGGAPVVAQQAMVVSTATKTETEPNDDRSHATSIEVGDTVAGTLSSAEVDWYAFDVDSGRTFTAELERASADGVSLVAVFGPDGDNLDQVYVGSDTPVPVTETAAQSGTYFAEVVDINQSASDYTLRVNWAGDQPTETPTPTSTETATPTPTETSTPAPSPTPTPTETATPTPTPISEPEYGVVGYGEAKYGGQAS</sequence>
<evidence type="ECO:0000313" key="3">
    <source>
        <dbReference type="Proteomes" id="UP000243250"/>
    </source>
</evidence>
<keyword evidence="3" id="KW-1185">Reference proteome</keyword>
<dbReference type="Proteomes" id="UP000243250">
    <property type="component" value="Unassembled WGS sequence"/>
</dbReference>
<organism evidence="2 3">
    <name type="scientific">Halogeometricum limi</name>
    <dbReference type="NCBI Taxonomy" id="555875"/>
    <lineage>
        <taxon>Archaea</taxon>
        <taxon>Methanobacteriati</taxon>
        <taxon>Methanobacteriota</taxon>
        <taxon>Stenosarchaea group</taxon>
        <taxon>Halobacteria</taxon>
        <taxon>Halobacteriales</taxon>
        <taxon>Haloferacaceae</taxon>
        <taxon>Halogeometricum</taxon>
    </lineage>
</organism>
<dbReference type="SUPFAM" id="SSF89260">
    <property type="entry name" value="Collagen-binding domain"/>
    <property type="match status" value="1"/>
</dbReference>
<proteinExistence type="predicted"/>
<dbReference type="EMBL" id="FOYS01000006">
    <property type="protein sequence ID" value="SFR66958.1"/>
    <property type="molecule type" value="Genomic_DNA"/>
</dbReference>
<feature type="compositionally biased region" description="Low complexity" evidence="1">
    <location>
        <begin position="236"/>
        <end position="251"/>
    </location>
</feature>
<accession>A0A1I6IJU1</accession>
<evidence type="ECO:0000256" key="1">
    <source>
        <dbReference type="SAM" id="MobiDB-lite"/>
    </source>
</evidence>
<dbReference type="AlphaFoldDB" id="A0A1I6IJU1"/>
<feature type="compositionally biased region" description="Low complexity" evidence="1">
    <location>
        <begin position="206"/>
        <end position="228"/>
    </location>
</feature>
<protein>
    <recommendedName>
        <fullName evidence="4">Pre-peptidase C-terminal domain-containing protein</fullName>
    </recommendedName>
</protein>
<feature type="region of interest" description="Disordered" evidence="1">
    <location>
        <begin position="202"/>
        <end position="267"/>
    </location>
</feature>